<dbReference type="Pfam" id="PF00561">
    <property type="entry name" value="Abhydrolase_1"/>
    <property type="match status" value="1"/>
</dbReference>
<dbReference type="EMBL" id="CP024965">
    <property type="protein sequence ID" value="ATZ18668.1"/>
    <property type="molecule type" value="Genomic_DNA"/>
</dbReference>
<dbReference type="PANTHER" id="PTHR43358:SF4">
    <property type="entry name" value="ALPHA_BETA HYDROLASE FOLD-1 DOMAIN-CONTAINING PROTEIN"/>
    <property type="match status" value="1"/>
</dbReference>
<dbReference type="InterPro" id="IPR000073">
    <property type="entry name" value="AB_hydrolase_1"/>
</dbReference>
<gene>
    <name evidence="2" type="ORF">ESOMN_v1c02860</name>
</gene>
<name>A0A2K8NZM7_9MOLU</name>
<evidence type="ECO:0000313" key="2">
    <source>
        <dbReference type="EMBL" id="ATZ18668.1"/>
    </source>
</evidence>
<reference evidence="2 3" key="1">
    <citation type="submission" date="2017-11" db="EMBL/GenBank/DDBJ databases">
        <title>Genome sequence of Entomoplasma somnilux PYAN-1 (ATCC 49194).</title>
        <authorList>
            <person name="Lo W.-S."/>
            <person name="Gasparich G.E."/>
            <person name="Kuo C.-H."/>
        </authorList>
    </citation>
    <scope>NUCLEOTIDE SEQUENCE [LARGE SCALE GENOMIC DNA]</scope>
    <source>
        <strain evidence="2 3">PYAN-1</strain>
    </source>
</reference>
<evidence type="ECO:0000259" key="1">
    <source>
        <dbReference type="Pfam" id="PF00561"/>
    </source>
</evidence>
<dbReference type="AlphaFoldDB" id="A0A2K8NZM7"/>
<accession>A0A2K8NZM7</accession>
<dbReference type="KEGG" id="esx:ESOMN_v1c02860"/>
<feature type="domain" description="AB hydrolase-1" evidence="1">
    <location>
        <begin position="107"/>
        <end position="180"/>
    </location>
</feature>
<keyword evidence="3" id="KW-1185">Reference proteome</keyword>
<dbReference type="GO" id="GO:0016787">
    <property type="term" value="F:hydrolase activity"/>
    <property type="evidence" value="ECO:0007669"/>
    <property type="project" value="UniProtKB-KW"/>
</dbReference>
<keyword evidence="2" id="KW-0378">Hydrolase</keyword>
<sequence length="317" mass="37058">MFAKAMISMWNSHFARTVYKREDGKDIKINIIDMFNWNPTNFDSNKKMGIKEVKNPTASIFLSSKDNLKIAASIWLNPKPTKKWIVGIHGYNSTRFDVLYLTWHYRELGYNIITFDFRNHGASGIDIVSWGYKEKWDLMAVINWLIKSYSVQEIGLVGTSMGAFTMNYFILSEPELIKKANIKWGISDSSYMSVPELLKKMVFSNAPKILGGYAKETLKTMLKIYKQEYNVDLTRLDFISLIKPDDKHPPILYLHNRYDRITNSMDSFRMCNIKNSMENSEENEVKIFDGKHHTKAIIEDQEIYKEITLKFVKKHQK</sequence>
<dbReference type="PANTHER" id="PTHR43358">
    <property type="entry name" value="ALPHA/BETA-HYDROLASE"/>
    <property type="match status" value="1"/>
</dbReference>
<dbReference type="Gene3D" id="3.40.50.1820">
    <property type="entry name" value="alpha/beta hydrolase"/>
    <property type="match status" value="1"/>
</dbReference>
<dbReference type="SUPFAM" id="SSF53474">
    <property type="entry name" value="alpha/beta-Hydrolases"/>
    <property type="match status" value="1"/>
</dbReference>
<dbReference type="Proteomes" id="UP000232230">
    <property type="component" value="Chromosome"/>
</dbReference>
<organism evidence="2 3">
    <name type="scientific">Williamsoniiplasma somnilux</name>
    <dbReference type="NCBI Taxonomy" id="215578"/>
    <lineage>
        <taxon>Bacteria</taxon>
        <taxon>Bacillati</taxon>
        <taxon>Mycoplasmatota</taxon>
        <taxon>Mollicutes</taxon>
        <taxon>Entomoplasmatales</taxon>
        <taxon>Williamsoniiplasma</taxon>
    </lineage>
</organism>
<dbReference type="InterPro" id="IPR052920">
    <property type="entry name" value="DNA-binding_regulatory"/>
</dbReference>
<evidence type="ECO:0000313" key="3">
    <source>
        <dbReference type="Proteomes" id="UP000232230"/>
    </source>
</evidence>
<proteinExistence type="predicted"/>
<protein>
    <submittedName>
        <fullName evidence="2">Hydrolase</fullName>
    </submittedName>
</protein>
<dbReference type="InterPro" id="IPR029058">
    <property type="entry name" value="AB_hydrolase_fold"/>
</dbReference>